<keyword evidence="1 16" id="KW-0813">Transport</keyword>
<evidence type="ECO:0000256" key="13">
    <source>
        <dbReference type="ARBA" id="ARBA00023075"/>
    </source>
</evidence>
<keyword evidence="8 16" id="KW-1278">Translocase</keyword>
<keyword evidence="2 16" id="KW-1003">Cell membrane</keyword>
<accession>A0A9X2G0N4</accession>
<keyword evidence="6 16" id="KW-0288">FMN</keyword>
<evidence type="ECO:0000256" key="4">
    <source>
        <dbReference type="ARBA" id="ARBA00022553"/>
    </source>
</evidence>
<dbReference type="EC" id="7.2.1.1" evidence="16 17"/>
<keyword evidence="15 16" id="KW-0739">Sodium transport</keyword>
<reference evidence="19" key="1">
    <citation type="submission" date="2022-06" db="EMBL/GenBank/DDBJ databases">
        <title>Limimaricola sediminis sp. nov., isolated from an intertidal sediment.</title>
        <authorList>
            <person name="Shao X."/>
        </authorList>
    </citation>
    <scope>NUCLEOTIDE SEQUENCE</scope>
    <source>
        <strain evidence="19">ASW11-118</strain>
    </source>
</reference>
<dbReference type="EMBL" id="JAMYXC010000314">
    <property type="protein sequence ID" value="MCP1170583.1"/>
    <property type="molecule type" value="Genomic_DNA"/>
</dbReference>
<feature type="transmembrane region" description="Helical" evidence="16">
    <location>
        <begin position="20"/>
        <end position="41"/>
    </location>
</feature>
<keyword evidence="7 16" id="KW-0812">Transmembrane</keyword>
<name>A0A9X2G0N4_9RHOB</name>
<keyword evidence="13 16" id="KW-0830">Ubiquinone</keyword>
<dbReference type="PIRSF" id="PIRSF009437">
    <property type="entry name" value="NQR-1_subunit_C"/>
    <property type="match status" value="1"/>
</dbReference>
<evidence type="ECO:0000313" key="19">
    <source>
        <dbReference type="EMBL" id="MCP1170583.1"/>
    </source>
</evidence>
<evidence type="ECO:0000256" key="15">
    <source>
        <dbReference type="ARBA" id="ARBA00023201"/>
    </source>
</evidence>
<evidence type="ECO:0000256" key="14">
    <source>
        <dbReference type="ARBA" id="ARBA00023136"/>
    </source>
</evidence>
<dbReference type="SMART" id="SM00900">
    <property type="entry name" value="FMN_bind"/>
    <property type="match status" value="1"/>
</dbReference>
<evidence type="ECO:0000256" key="11">
    <source>
        <dbReference type="ARBA" id="ARBA00023053"/>
    </source>
</evidence>
<evidence type="ECO:0000256" key="10">
    <source>
        <dbReference type="ARBA" id="ARBA00023027"/>
    </source>
</evidence>
<keyword evidence="5 16" id="KW-0285">Flavoprotein</keyword>
<gene>
    <name evidence="16 19" type="primary">nqrC</name>
    <name evidence="19" type="ORF">NHG85_18935</name>
</gene>
<evidence type="ECO:0000256" key="2">
    <source>
        <dbReference type="ARBA" id="ARBA00022475"/>
    </source>
</evidence>
<dbReference type="GO" id="GO:0005886">
    <property type="term" value="C:plasma membrane"/>
    <property type="evidence" value="ECO:0007669"/>
    <property type="project" value="UniProtKB-SubCell"/>
</dbReference>
<dbReference type="HAMAP" id="MF_00427">
    <property type="entry name" value="NqrC"/>
    <property type="match status" value="1"/>
</dbReference>
<dbReference type="PANTHER" id="PTHR37838">
    <property type="entry name" value="NA(+)-TRANSLOCATING NADH-QUINONE REDUCTASE SUBUNIT C"/>
    <property type="match status" value="1"/>
</dbReference>
<comment type="function">
    <text evidence="16">NQR complex catalyzes the reduction of ubiquinone-1 to ubiquinol by two successive reactions, coupled with the transport of Na(+) ions from the cytoplasm to the periplasm. NqrA to NqrE are probably involved in the second step, the conversion of ubisemiquinone to ubiquinol.</text>
</comment>
<feature type="domain" description="FMN-binding" evidence="18">
    <location>
        <begin position="155"/>
        <end position="251"/>
    </location>
</feature>
<evidence type="ECO:0000256" key="8">
    <source>
        <dbReference type="ARBA" id="ARBA00022967"/>
    </source>
</evidence>
<comment type="similarity">
    <text evidence="16 17">Belongs to the NqrC family.</text>
</comment>
<evidence type="ECO:0000256" key="1">
    <source>
        <dbReference type="ARBA" id="ARBA00022448"/>
    </source>
</evidence>
<evidence type="ECO:0000256" key="7">
    <source>
        <dbReference type="ARBA" id="ARBA00022692"/>
    </source>
</evidence>
<keyword evidence="11 16" id="KW-0915">Sodium</keyword>
<dbReference type="AlphaFoldDB" id="A0A9X2G0N4"/>
<keyword evidence="3" id="KW-0997">Cell inner membrane</keyword>
<sequence length="266" mass="28348">MDRSRGPWARFLARPNKDPVKALGMAGLIALASAVTVSTVATTMRPRQIANVEAARQERMQAMVQALPGLRAVMEELGVTELETRLVDLGTGRMMAEAAPGFDPVAAARDPETSIALPEEADIAGLGRREAQALVHLLARDGAPKLVVLPVRGAGYQSTISALLALEPDLNTIAALTVIEQAETPGLGARIESEAWQALWPGRRIADETGVMRIEVVRGEAASPYEVDGISGATRTGNGVAAMIRFWMGPWGYGPFLDRLEQEGMG</sequence>
<comment type="cofactor">
    <cofactor evidence="16 17">
        <name>FMN</name>
        <dbReference type="ChEBI" id="CHEBI:58210"/>
    </cofactor>
</comment>
<dbReference type="GO" id="GO:0016655">
    <property type="term" value="F:oxidoreductase activity, acting on NAD(P)H, quinone or similar compound as acceptor"/>
    <property type="evidence" value="ECO:0007669"/>
    <property type="project" value="UniProtKB-UniRule"/>
</dbReference>
<evidence type="ECO:0000256" key="12">
    <source>
        <dbReference type="ARBA" id="ARBA00023065"/>
    </source>
</evidence>
<dbReference type="Pfam" id="PF04205">
    <property type="entry name" value="FMN_bind"/>
    <property type="match status" value="1"/>
</dbReference>
<dbReference type="Proteomes" id="UP001139477">
    <property type="component" value="Unassembled WGS sequence"/>
</dbReference>
<dbReference type="InterPro" id="IPR007329">
    <property type="entry name" value="FMN-bd"/>
</dbReference>
<comment type="subunit">
    <text evidence="16 17">Composed of six subunits; NqrA, NqrB, NqrC, NqrD, NqrE and NqrF.</text>
</comment>
<dbReference type="GO" id="GO:0006814">
    <property type="term" value="P:sodium ion transport"/>
    <property type="evidence" value="ECO:0007669"/>
    <property type="project" value="UniProtKB-UniRule"/>
</dbReference>
<proteinExistence type="inferred from homology"/>
<organism evidence="19 20">
    <name type="scientific">Limimaricola litoreus</name>
    <dbReference type="NCBI Taxonomy" id="2955316"/>
    <lineage>
        <taxon>Bacteria</taxon>
        <taxon>Pseudomonadati</taxon>
        <taxon>Pseudomonadota</taxon>
        <taxon>Alphaproteobacteria</taxon>
        <taxon>Rhodobacterales</taxon>
        <taxon>Paracoccaceae</taxon>
        <taxon>Limimaricola</taxon>
    </lineage>
</organism>
<dbReference type="GO" id="GO:0010181">
    <property type="term" value="F:FMN binding"/>
    <property type="evidence" value="ECO:0007669"/>
    <property type="project" value="UniProtKB-UniRule"/>
</dbReference>
<evidence type="ECO:0000256" key="17">
    <source>
        <dbReference type="PIRNR" id="PIRNR009437"/>
    </source>
</evidence>
<keyword evidence="12 16" id="KW-0406">Ion transport</keyword>
<comment type="caution">
    <text evidence="16">Lacks conserved residue(s) required for the propagation of feature annotation.</text>
</comment>
<evidence type="ECO:0000256" key="6">
    <source>
        <dbReference type="ARBA" id="ARBA00022643"/>
    </source>
</evidence>
<keyword evidence="10 16" id="KW-0520">NAD</keyword>
<comment type="caution">
    <text evidence="19">The sequence shown here is derived from an EMBL/GenBank/DDBJ whole genome shotgun (WGS) entry which is preliminary data.</text>
</comment>
<keyword evidence="14 16" id="KW-0472">Membrane</keyword>
<keyword evidence="4 16" id="KW-0597">Phosphoprotein</keyword>
<dbReference type="PANTHER" id="PTHR37838:SF1">
    <property type="entry name" value="NA(+)-TRANSLOCATING NADH-QUINONE REDUCTASE SUBUNIT C"/>
    <property type="match status" value="1"/>
</dbReference>
<evidence type="ECO:0000313" key="20">
    <source>
        <dbReference type="Proteomes" id="UP001139477"/>
    </source>
</evidence>
<comment type="subcellular location">
    <subcellularLocation>
        <location evidence="16">Cell membrane</location>
        <topology evidence="16">Single-pass membrane protein</topology>
    </subcellularLocation>
</comment>
<evidence type="ECO:0000256" key="9">
    <source>
        <dbReference type="ARBA" id="ARBA00022989"/>
    </source>
</evidence>
<evidence type="ECO:0000256" key="16">
    <source>
        <dbReference type="HAMAP-Rule" id="MF_00427"/>
    </source>
</evidence>
<evidence type="ECO:0000259" key="18">
    <source>
        <dbReference type="SMART" id="SM00900"/>
    </source>
</evidence>
<keyword evidence="20" id="KW-1185">Reference proteome</keyword>
<feature type="modified residue" description="FMN phosphoryl threonine" evidence="16">
    <location>
        <position position="234"/>
    </location>
</feature>
<evidence type="ECO:0000256" key="3">
    <source>
        <dbReference type="ARBA" id="ARBA00022519"/>
    </source>
</evidence>
<dbReference type="NCBIfam" id="TIGR01938">
    <property type="entry name" value="nqrC"/>
    <property type="match status" value="1"/>
</dbReference>
<evidence type="ECO:0000256" key="5">
    <source>
        <dbReference type="ARBA" id="ARBA00022630"/>
    </source>
</evidence>
<dbReference type="InterPro" id="IPR010204">
    <property type="entry name" value="NqrC"/>
</dbReference>
<keyword evidence="9 16" id="KW-1133">Transmembrane helix</keyword>
<protein>
    <recommendedName>
        <fullName evidence="16 17">Na(+)-translocating NADH-quinone reductase subunit C</fullName>
        <shortName evidence="16 17">Na(+)-NQR subunit C</shortName>
        <shortName evidence="16 17">Na(+)-translocating NQR subunit C</shortName>
        <ecNumber evidence="16 17">7.2.1.1</ecNumber>
    </recommendedName>
    <alternativeName>
        <fullName evidence="16 17">NQR complex subunit C</fullName>
    </alternativeName>
    <alternativeName>
        <fullName evidence="16 17">NQR-1 subunit C</fullName>
    </alternativeName>
</protein>
<comment type="catalytic activity">
    <reaction evidence="16 17">
        <text>a ubiquinone + n Na(+)(in) + NADH + H(+) = a ubiquinol + n Na(+)(out) + NAD(+)</text>
        <dbReference type="Rhea" id="RHEA:47748"/>
        <dbReference type="Rhea" id="RHEA-COMP:9565"/>
        <dbReference type="Rhea" id="RHEA-COMP:9566"/>
        <dbReference type="ChEBI" id="CHEBI:15378"/>
        <dbReference type="ChEBI" id="CHEBI:16389"/>
        <dbReference type="ChEBI" id="CHEBI:17976"/>
        <dbReference type="ChEBI" id="CHEBI:29101"/>
        <dbReference type="ChEBI" id="CHEBI:57540"/>
        <dbReference type="ChEBI" id="CHEBI:57945"/>
        <dbReference type="EC" id="7.2.1.1"/>
    </reaction>
</comment>